<proteinExistence type="predicted"/>
<feature type="region of interest" description="Disordered" evidence="1">
    <location>
        <begin position="303"/>
        <end position="330"/>
    </location>
</feature>
<name>A0AAD6Y923_9AGAR</name>
<dbReference type="Proteomes" id="UP001219525">
    <property type="component" value="Unassembled WGS sequence"/>
</dbReference>
<dbReference type="AlphaFoldDB" id="A0AAD6Y923"/>
<gene>
    <name evidence="2" type="ORF">GGX14DRAFT_375628</name>
</gene>
<dbReference type="EMBL" id="JARJCW010000080">
    <property type="protein sequence ID" value="KAJ7197007.1"/>
    <property type="molecule type" value="Genomic_DNA"/>
</dbReference>
<comment type="caution">
    <text evidence="2">The sequence shown here is derived from an EMBL/GenBank/DDBJ whole genome shotgun (WGS) entry which is preliminary data.</text>
</comment>
<keyword evidence="3" id="KW-1185">Reference proteome</keyword>
<organism evidence="2 3">
    <name type="scientific">Mycena pura</name>
    <dbReference type="NCBI Taxonomy" id="153505"/>
    <lineage>
        <taxon>Eukaryota</taxon>
        <taxon>Fungi</taxon>
        <taxon>Dikarya</taxon>
        <taxon>Basidiomycota</taxon>
        <taxon>Agaricomycotina</taxon>
        <taxon>Agaricomycetes</taxon>
        <taxon>Agaricomycetidae</taxon>
        <taxon>Agaricales</taxon>
        <taxon>Marasmiineae</taxon>
        <taxon>Mycenaceae</taxon>
        <taxon>Mycena</taxon>
    </lineage>
</organism>
<sequence>MLFLPHELVREIIAYFFTVSSSEELRVNTKPTWSLVHPLSVASQAYRALLLEAWFRVLFTTSPSDFHFLRDPQNFPEIRNSWTRELHCVPTYLRLYRDWDFTGFRRLQTIRFDHPVLPRREGRLFRFLDVPSSTVELDLRGLIWPNPYVLGEIAHTFPSLTTLHLSHQRSIWCGLCHTCSDVRFVDPVPPKLVYREGLGLPIHYARELSSMQHLRTVCITLSYSTGIHIVFDPEDPTKDLWSGECDSCVGMMYGDVEFLARWTARKRGLHPGFQGEDYSRRVYIKPPALEMVEWTFWRTNDADIDIDEESEEDDDEEPDDPVSNDTDVEA</sequence>
<evidence type="ECO:0000313" key="3">
    <source>
        <dbReference type="Proteomes" id="UP001219525"/>
    </source>
</evidence>
<evidence type="ECO:0000313" key="2">
    <source>
        <dbReference type="EMBL" id="KAJ7197007.1"/>
    </source>
</evidence>
<accession>A0AAD6Y923</accession>
<reference evidence="2" key="1">
    <citation type="submission" date="2023-03" db="EMBL/GenBank/DDBJ databases">
        <title>Massive genome expansion in bonnet fungi (Mycena s.s.) driven by repeated elements and novel gene families across ecological guilds.</title>
        <authorList>
            <consortium name="Lawrence Berkeley National Laboratory"/>
            <person name="Harder C.B."/>
            <person name="Miyauchi S."/>
            <person name="Viragh M."/>
            <person name="Kuo A."/>
            <person name="Thoen E."/>
            <person name="Andreopoulos B."/>
            <person name="Lu D."/>
            <person name="Skrede I."/>
            <person name="Drula E."/>
            <person name="Henrissat B."/>
            <person name="Morin E."/>
            <person name="Kohler A."/>
            <person name="Barry K."/>
            <person name="LaButti K."/>
            <person name="Morin E."/>
            <person name="Salamov A."/>
            <person name="Lipzen A."/>
            <person name="Mereny Z."/>
            <person name="Hegedus B."/>
            <person name="Baldrian P."/>
            <person name="Stursova M."/>
            <person name="Weitz H."/>
            <person name="Taylor A."/>
            <person name="Grigoriev I.V."/>
            <person name="Nagy L.G."/>
            <person name="Martin F."/>
            <person name="Kauserud H."/>
        </authorList>
    </citation>
    <scope>NUCLEOTIDE SEQUENCE</scope>
    <source>
        <strain evidence="2">9144</strain>
    </source>
</reference>
<evidence type="ECO:0000256" key="1">
    <source>
        <dbReference type="SAM" id="MobiDB-lite"/>
    </source>
</evidence>
<protein>
    <submittedName>
        <fullName evidence="2">Uncharacterized protein</fullName>
    </submittedName>
</protein>